<dbReference type="AlphaFoldDB" id="A0A4P2PTC1"/>
<accession>A0A4P2PTC1</accession>
<sequence>MRGGKKAPKRPPVVLVFGEDENDRESIKILLEALCPALARRVQTRRHPLVLIKSARPIDYVGKNVGRIRNAKEELKRRVVPSDVKSGQRGFRGYRESDAPRIAAEVSKLGLANAPQASSGSYDHFRRSVGACSAGARPAPKGAHPSRSR</sequence>
<name>A0A4P2PTC1_SORCE</name>
<dbReference type="Proteomes" id="UP000295781">
    <property type="component" value="Chromosome"/>
</dbReference>
<protein>
    <submittedName>
        <fullName evidence="1">Uncharacterized protein</fullName>
    </submittedName>
</protein>
<organism evidence="1 2">
    <name type="scientific">Sorangium cellulosum</name>
    <name type="common">Polyangium cellulosum</name>
    <dbReference type="NCBI Taxonomy" id="56"/>
    <lineage>
        <taxon>Bacteria</taxon>
        <taxon>Pseudomonadati</taxon>
        <taxon>Myxococcota</taxon>
        <taxon>Polyangia</taxon>
        <taxon>Polyangiales</taxon>
        <taxon>Polyangiaceae</taxon>
        <taxon>Sorangium</taxon>
    </lineage>
</organism>
<reference evidence="1 2" key="1">
    <citation type="submission" date="2015-09" db="EMBL/GenBank/DDBJ databases">
        <title>Sorangium comparison.</title>
        <authorList>
            <person name="Zaburannyi N."/>
            <person name="Bunk B."/>
            <person name="Overmann J."/>
            <person name="Mueller R."/>
        </authorList>
    </citation>
    <scope>NUCLEOTIDE SEQUENCE [LARGE SCALE GENOMIC DNA]</scope>
    <source>
        <strain evidence="1 2">So ceGT47</strain>
    </source>
</reference>
<evidence type="ECO:0000313" key="1">
    <source>
        <dbReference type="EMBL" id="AUX19808.1"/>
    </source>
</evidence>
<proteinExistence type="predicted"/>
<dbReference type="EMBL" id="CP012670">
    <property type="protein sequence ID" value="AUX19808.1"/>
    <property type="molecule type" value="Genomic_DNA"/>
</dbReference>
<evidence type="ECO:0000313" key="2">
    <source>
        <dbReference type="Proteomes" id="UP000295781"/>
    </source>
</evidence>
<gene>
    <name evidence="1" type="ORF">SOCEGT47_002610</name>
</gene>